<proteinExistence type="predicted"/>
<feature type="compositionally biased region" description="Pro residues" evidence="2">
    <location>
        <begin position="431"/>
        <end position="440"/>
    </location>
</feature>
<keyword evidence="4" id="KW-1185">Reference proteome</keyword>
<feature type="compositionally biased region" description="Pro residues" evidence="2">
    <location>
        <begin position="60"/>
        <end position="78"/>
    </location>
</feature>
<reference evidence="3" key="1">
    <citation type="journal article" date="2023" name="Insect Mol. Biol.">
        <title>Genome sequencing provides insights into the evolution of gene families encoding plant cell wall-degrading enzymes in longhorned beetles.</title>
        <authorList>
            <person name="Shin N.R."/>
            <person name="Okamura Y."/>
            <person name="Kirsch R."/>
            <person name="Pauchet Y."/>
        </authorList>
    </citation>
    <scope>NUCLEOTIDE SEQUENCE</scope>
    <source>
        <strain evidence="3">MMC_N1</strain>
    </source>
</reference>
<comment type="caution">
    <text evidence="3">The sequence shown here is derived from an EMBL/GenBank/DDBJ whole genome shotgun (WGS) entry which is preliminary data.</text>
</comment>
<name>A0ABQ9JMS2_9CUCU</name>
<feature type="compositionally biased region" description="Polar residues" evidence="2">
    <location>
        <begin position="682"/>
        <end position="691"/>
    </location>
</feature>
<dbReference type="Proteomes" id="UP001162164">
    <property type="component" value="Unassembled WGS sequence"/>
</dbReference>
<keyword evidence="1" id="KW-0175">Coiled coil</keyword>
<feature type="region of interest" description="Disordered" evidence="2">
    <location>
        <begin position="682"/>
        <end position="783"/>
    </location>
</feature>
<feature type="region of interest" description="Disordered" evidence="2">
    <location>
        <begin position="38"/>
        <end position="104"/>
    </location>
</feature>
<evidence type="ECO:0000256" key="2">
    <source>
        <dbReference type="SAM" id="MobiDB-lite"/>
    </source>
</evidence>
<feature type="region of interest" description="Disordered" evidence="2">
    <location>
        <begin position="579"/>
        <end position="624"/>
    </location>
</feature>
<evidence type="ECO:0000313" key="3">
    <source>
        <dbReference type="EMBL" id="KAJ8978545.1"/>
    </source>
</evidence>
<sequence length="783" mass="87680">MFNYKYHPNYQQRLLLQQLQNQKLQMRVGQPRMMSVQVSPSQQLHVGPVGLATGPRSAVAPPPPPPPPPYPGPPPPYPGSATPHQPLQTGLRMGPGHLPTGHMHPMTLQGLPMHPHLQRRPLLLEEQPLLLEDLLEQEKREQEKLQSQPTNQEVSSSTNVESESTLLSDHDFERLKADVFSSGPVGINTSSTQGNAGNNLVTQQSWQQNQNRPVPTPTPQPTTEITTRVQMFNANLMPAPPLPPENIVTEQDKQTQHLYEQWLNHQNSVLSQQLRYYETEVQKLRKSRKSLNSKQRQLRKSGNQLTEVDAAELQRISAEQAILQKHLESSRKQSRQHGMLIQEYRNKQQVKQRPGPGLSPLQQIHSPLGPPGSSPIHHPSTSQSPMMSPSASPLTQHSSPMNSPGPMVSPGPGSIQNIMQSPNSNNMSPMQPSPMQPSPLQPSRIGTPHSQQIAISSLLTTPVPRMTSPQHRRVVTSPVTAPQMRYVRTPLDHAALQQRVRMQSPLPNFQQKPGTPSPLNSPPSQQMNIAQQLQLQKQLQQQALLQQNLDGNQTDANILHSQRAAQLIQHRNLIRQQVAQQQQQQQQQQQHLQPHQQPQQQPISQPQPLTPQQHQMMIQQQKQLAQQQQQQFAARLNQQINTPLSPMPPKALWLVSRYCLLIPCLPRHCKCRLKSPMVSFGNSQPNPNSPIARSPVFHQGMNQPPTSPMTHNQYQPPSSPMPRSPMINQNLSPHGIRRPPSASASPGMPDRPHSVENPGTPRTPFSFRANGAGKYSEQWGKSE</sequence>
<dbReference type="EMBL" id="JAPWTJ010000426">
    <property type="protein sequence ID" value="KAJ8978545.1"/>
    <property type="molecule type" value="Genomic_DNA"/>
</dbReference>
<evidence type="ECO:0000313" key="4">
    <source>
        <dbReference type="Proteomes" id="UP001162164"/>
    </source>
</evidence>
<gene>
    <name evidence="3" type="ORF">NQ317_009489</name>
</gene>
<accession>A0ABQ9JMS2</accession>
<evidence type="ECO:0000256" key="1">
    <source>
        <dbReference type="SAM" id="Coils"/>
    </source>
</evidence>
<protein>
    <submittedName>
        <fullName evidence="3">Uncharacterized protein</fullName>
    </submittedName>
</protein>
<feature type="coiled-coil region" evidence="1">
    <location>
        <begin position="274"/>
        <end position="301"/>
    </location>
</feature>
<feature type="compositionally biased region" description="Low complexity" evidence="2">
    <location>
        <begin position="154"/>
        <end position="167"/>
    </location>
</feature>
<organism evidence="3 4">
    <name type="scientific">Molorchus minor</name>
    <dbReference type="NCBI Taxonomy" id="1323400"/>
    <lineage>
        <taxon>Eukaryota</taxon>
        <taxon>Metazoa</taxon>
        <taxon>Ecdysozoa</taxon>
        <taxon>Arthropoda</taxon>
        <taxon>Hexapoda</taxon>
        <taxon>Insecta</taxon>
        <taxon>Pterygota</taxon>
        <taxon>Neoptera</taxon>
        <taxon>Endopterygota</taxon>
        <taxon>Coleoptera</taxon>
        <taxon>Polyphaga</taxon>
        <taxon>Cucujiformia</taxon>
        <taxon>Chrysomeloidea</taxon>
        <taxon>Cerambycidae</taxon>
        <taxon>Lamiinae</taxon>
        <taxon>Monochamini</taxon>
        <taxon>Molorchus</taxon>
    </lineage>
</organism>
<feature type="region of interest" description="Disordered" evidence="2">
    <location>
        <begin position="140"/>
        <end position="168"/>
    </location>
</feature>
<feature type="compositionally biased region" description="Polar residues" evidence="2">
    <location>
        <begin position="700"/>
        <end position="715"/>
    </location>
</feature>
<feature type="compositionally biased region" description="Low complexity" evidence="2">
    <location>
        <begin position="374"/>
        <end position="430"/>
    </location>
</feature>
<feature type="region of interest" description="Disordered" evidence="2">
    <location>
        <begin position="506"/>
        <end position="528"/>
    </location>
</feature>
<feature type="region of interest" description="Disordered" evidence="2">
    <location>
        <begin position="347"/>
        <end position="447"/>
    </location>
</feature>